<comment type="caution">
    <text evidence="8">The sequence shown here is derived from an EMBL/GenBank/DDBJ whole genome shotgun (WGS) entry which is preliminary data.</text>
</comment>
<keyword evidence="5" id="KW-0255">Endonuclease</keyword>
<reference evidence="8" key="1">
    <citation type="journal article" date="2021" name="PeerJ">
        <title>Extensive microbial diversity within the chicken gut microbiome revealed by metagenomics and culture.</title>
        <authorList>
            <person name="Gilroy R."/>
            <person name="Ravi A."/>
            <person name="Getino M."/>
            <person name="Pursley I."/>
            <person name="Horton D.L."/>
            <person name="Alikhan N.F."/>
            <person name="Baker D."/>
            <person name="Gharbi K."/>
            <person name="Hall N."/>
            <person name="Watson M."/>
            <person name="Adriaenssens E.M."/>
            <person name="Foster-Nyarko E."/>
            <person name="Jarju S."/>
            <person name="Secka A."/>
            <person name="Antonio M."/>
            <person name="Oren A."/>
            <person name="Chaudhuri R.R."/>
            <person name="La Ragione R."/>
            <person name="Hildebrand F."/>
            <person name="Pallen M.J."/>
        </authorList>
    </citation>
    <scope>NUCLEOTIDE SEQUENCE</scope>
    <source>
        <strain evidence="8">ChiHecec2B26-446</strain>
    </source>
</reference>
<name>A0A9D1TQ91_9BACT</name>
<dbReference type="Proteomes" id="UP000886752">
    <property type="component" value="Unassembled WGS sequence"/>
</dbReference>
<evidence type="ECO:0000256" key="4">
    <source>
        <dbReference type="ARBA" id="ARBA00022723"/>
    </source>
</evidence>
<evidence type="ECO:0000256" key="3">
    <source>
        <dbReference type="ARBA" id="ARBA00022722"/>
    </source>
</evidence>
<evidence type="ECO:0000256" key="2">
    <source>
        <dbReference type="ARBA" id="ARBA00010875"/>
    </source>
</evidence>
<evidence type="ECO:0000313" key="9">
    <source>
        <dbReference type="Proteomes" id="UP000886752"/>
    </source>
</evidence>
<evidence type="ECO:0000256" key="5">
    <source>
        <dbReference type="ARBA" id="ARBA00022759"/>
    </source>
</evidence>
<dbReference type="AlphaFoldDB" id="A0A9D1TQ91"/>
<dbReference type="InterPro" id="IPR002036">
    <property type="entry name" value="YbeY"/>
</dbReference>
<evidence type="ECO:0000256" key="1">
    <source>
        <dbReference type="ARBA" id="ARBA00001947"/>
    </source>
</evidence>
<proteinExistence type="inferred from homology"/>
<dbReference type="EMBL" id="DXHV01000083">
    <property type="protein sequence ID" value="HIW01505.1"/>
    <property type="molecule type" value="Genomic_DNA"/>
</dbReference>
<organism evidence="8 9">
    <name type="scientific">Candidatus Desulfovibrio intestinipullorum</name>
    <dbReference type="NCBI Taxonomy" id="2838536"/>
    <lineage>
        <taxon>Bacteria</taxon>
        <taxon>Pseudomonadati</taxon>
        <taxon>Thermodesulfobacteriota</taxon>
        <taxon>Desulfovibrionia</taxon>
        <taxon>Desulfovibrionales</taxon>
        <taxon>Desulfovibrionaceae</taxon>
        <taxon>Desulfovibrio</taxon>
    </lineage>
</organism>
<dbReference type="GO" id="GO:0006364">
    <property type="term" value="P:rRNA processing"/>
    <property type="evidence" value="ECO:0007669"/>
    <property type="project" value="InterPro"/>
</dbReference>
<gene>
    <name evidence="8" type="primary">ybeY</name>
    <name evidence="8" type="ORF">H9894_10035</name>
</gene>
<dbReference type="GO" id="GO:0046872">
    <property type="term" value="F:metal ion binding"/>
    <property type="evidence" value="ECO:0007669"/>
    <property type="project" value="UniProtKB-KW"/>
</dbReference>
<sequence>MDCLWNRACALREEGLLEGVPCAVTLALMTDGEIAAVNRAALGVPGPTNILSFPGTQVEEEAELALAVETLLRESLLYGQEPEDHLVRLLAHGLLHVCGLDHGERMEACQAVLEEAGRELLRRSGA</sequence>
<evidence type="ECO:0000256" key="7">
    <source>
        <dbReference type="ARBA" id="ARBA00022833"/>
    </source>
</evidence>
<dbReference type="SUPFAM" id="SSF55486">
    <property type="entry name" value="Metalloproteases ('zincins'), catalytic domain"/>
    <property type="match status" value="1"/>
</dbReference>
<comment type="similarity">
    <text evidence="2">Belongs to the endoribonuclease YbeY family.</text>
</comment>
<accession>A0A9D1TQ91</accession>
<dbReference type="GO" id="GO:0004222">
    <property type="term" value="F:metalloendopeptidase activity"/>
    <property type="evidence" value="ECO:0007669"/>
    <property type="project" value="InterPro"/>
</dbReference>
<protein>
    <submittedName>
        <fullName evidence="8">rRNA maturation RNase YbeY</fullName>
    </submittedName>
</protein>
<keyword evidence="4" id="KW-0479">Metal-binding</keyword>
<evidence type="ECO:0000313" key="8">
    <source>
        <dbReference type="EMBL" id="HIW01505.1"/>
    </source>
</evidence>
<dbReference type="Pfam" id="PF02130">
    <property type="entry name" value="YbeY"/>
    <property type="match status" value="1"/>
</dbReference>
<dbReference type="InterPro" id="IPR023091">
    <property type="entry name" value="MetalPrtase_cat_dom_sf_prd"/>
</dbReference>
<keyword evidence="3" id="KW-0540">Nuclease</keyword>
<comment type="cofactor">
    <cofactor evidence="1">
        <name>Zn(2+)</name>
        <dbReference type="ChEBI" id="CHEBI:29105"/>
    </cofactor>
</comment>
<evidence type="ECO:0000256" key="6">
    <source>
        <dbReference type="ARBA" id="ARBA00022801"/>
    </source>
</evidence>
<dbReference type="NCBIfam" id="TIGR00043">
    <property type="entry name" value="rRNA maturation RNase YbeY"/>
    <property type="match status" value="1"/>
</dbReference>
<reference evidence="8" key="2">
    <citation type="submission" date="2021-04" db="EMBL/GenBank/DDBJ databases">
        <authorList>
            <person name="Gilroy R."/>
        </authorList>
    </citation>
    <scope>NUCLEOTIDE SEQUENCE</scope>
    <source>
        <strain evidence="8">ChiHecec2B26-446</strain>
    </source>
</reference>
<keyword evidence="6" id="KW-0378">Hydrolase</keyword>
<dbReference type="Gene3D" id="3.40.390.30">
    <property type="entry name" value="Metalloproteases ('zincins'), catalytic domain"/>
    <property type="match status" value="1"/>
</dbReference>
<dbReference type="GO" id="GO:0004519">
    <property type="term" value="F:endonuclease activity"/>
    <property type="evidence" value="ECO:0007669"/>
    <property type="project" value="UniProtKB-KW"/>
</dbReference>
<keyword evidence="7" id="KW-0862">Zinc</keyword>